<evidence type="ECO:0000313" key="9">
    <source>
        <dbReference type="Proteomes" id="UP000199494"/>
    </source>
</evidence>
<evidence type="ECO:0000313" key="8">
    <source>
        <dbReference type="EMBL" id="SDC97745.1"/>
    </source>
</evidence>
<evidence type="ECO:0000256" key="4">
    <source>
        <dbReference type="ARBA" id="ARBA00022475"/>
    </source>
</evidence>
<evidence type="ECO:0000256" key="2">
    <source>
        <dbReference type="ARBA" id="ARBA00005417"/>
    </source>
</evidence>
<evidence type="ECO:0000256" key="7">
    <source>
        <dbReference type="ARBA" id="ARBA00023136"/>
    </source>
</evidence>
<evidence type="ECO:0000256" key="5">
    <source>
        <dbReference type="ARBA" id="ARBA00022741"/>
    </source>
</evidence>
<comment type="similarity">
    <text evidence="2">Belongs to the ABC transporter superfamily.</text>
</comment>
<accession>A0A222VQ55</accession>
<dbReference type="PANTHER" id="PTHR43297">
    <property type="entry name" value="OLIGOPEPTIDE TRANSPORT ATP-BINDING PROTEIN APPD"/>
    <property type="match status" value="1"/>
</dbReference>
<dbReference type="GO" id="GO:0015833">
    <property type="term" value="P:peptide transport"/>
    <property type="evidence" value="ECO:0007669"/>
    <property type="project" value="InterPro"/>
</dbReference>
<comment type="subcellular location">
    <subcellularLocation>
        <location evidence="1">Cell membrane</location>
        <topology evidence="1">Peripheral membrane protein</topology>
    </subcellularLocation>
</comment>
<dbReference type="InterPro" id="IPR003593">
    <property type="entry name" value="AAA+_ATPase"/>
</dbReference>
<dbReference type="Pfam" id="PF00005">
    <property type="entry name" value="ABC_tran"/>
    <property type="match status" value="1"/>
</dbReference>
<dbReference type="PROSITE" id="PS50893">
    <property type="entry name" value="ABC_TRANSPORTER_2"/>
    <property type="match status" value="1"/>
</dbReference>
<keyword evidence="7" id="KW-0472">Membrane</keyword>
<dbReference type="KEGG" id="pmad:BAY61_14830"/>
<dbReference type="InterPro" id="IPR003439">
    <property type="entry name" value="ABC_transporter-like_ATP-bd"/>
</dbReference>
<keyword evidence="4" id="KW-1003">Cell membrane</keyword>
<dbReference type="InterPro" id="IPR027417">
    <property type="entry name" value="P-loop_NTPase"/>
</dbReference>
<dbReference type="AlphaFoldDB" id="A0A222VQ55"/>
<dbReference type="InterPro" id="IPR050388">
    <property type="entry name" value="ABC_Ni/Peptide_Import"/>
</dbReference>
<dbReference type="SUPFAM" id="SSF52540">
    <property type="entry name" value="P-loop containing nucleoside triphosphate hydrolases"/>
    <property type="match status" value="1"/>
</dbReference>
<dbReference type="FunFam" id="3.40.50.300:FF:000016">
    <property type="entry name" value="Oligopeptide ABC transporter ATP-binding component"/>
    <property type="match status" value="1"/>
</dbReference>
<dbReference type="OrthoDB" id="3677453at2"/>
<gene>
    <name evidence="8" type="ORF">SAMN05421630_10510</name>
</gene>
<keyword evidence="3" id="KW-0813">Transport</keyword>
<evidence type="ECO:0000256" key="3">
    <source>
        <dbReference type="ARBA" id="ARBA00022448"/>
    </source>
</evidence>
<keyword evidence="6 8" id="KW-0067">ATP-binding</keyword>
<dbReference type="GO" id="GO:0005524">
    <property type="term" value="F:ATP binding"/>
    <property type="evidence" value="ECO:0007669"/>
    <property type="project" value="UniProtKB-KW"/>
</dbReference>
<keyword evidence="9" id="KW-1185">Reference proteome</keyword>
<dbReference type="CDD" id="cd03257">
    <property type="entry name" value="ABC_NikE_OppD_transporters"/>
    <property type="match status" value="1"/>
</dbReference>
<dbReference type="Gene3D" id="3.40.50.300">
    <property type="entry name" value="P-loop containing nucleotide triphosphate hydrolases"/>
    <property type="match status" value="1"/>
</dbReference>
<dbReference type="Pfam" id="PF08352">
    <property type="entry name" value="oligo_HPY"/>
    <property type="match status" value="1"/>
</dbReference>
<dbReference type="SMART" id="SM00382">
    <property type="entry name" value="AAA"/>
    <property type="match status" value="1"/>
</dbReference>
<dbReference type="Proteomes" id="UP000199494">
    <property type="component" value="Unassembled WGS sequence"/>
</dbReference>
<dbReference type="STRING" id="530584.SAMN05421630_10510"/>
<organism evidence="8 9">
    <name type="scientific">Prauserella marina</name>
    <dbReference type="NCBI Taxonomy" id="530584"/>
    <lineage>
        <taxon>Bacteria</taxon>
        <taxon>Bacillati</taxon>
        <taxon>Actinomycetota</taxon>
        <taxon>Actinomycetes</taxon>
        <taxon>Pseudonocardiales</taxon>
        <taxon>Pseudonocardiaceae</taxon>
        <taxon>Prauserella</taxon>
    </lineage>
</organism>
<proteinExistence type="inferred from homology"/>
<dbReference type="EMBL" id="FMZE01000005">
    <property type="protein sequence ID" value="SDC97745.1"/>
    <property type="molecule type" value="Genomic_DNA"/>
</dbReference>
<keyword evidence="5" id="KW-0547">Nucleotide-binding</keyword>
<dbReference type="GO" id="GO:0016887">
    <property type="term" value="F:ATP hydrolysis activity"/>
    <property type="evidence" value="ECO:0007669"/>
    <property type="project" value="InterPro"/>
</dbReference>
<dbReference type="InterPro" id="IPR017871">
    <property type="entry name" value="ABC_transporter-like_CS"/>
</dbReference>
<evidence type="ECO:0000256" key="1">
    <source>
        <dbReference type="ARBA" id="ARBA00004202"/>
    </source>
</evidence>
<dbReference type="PANTHER" id="PTHR43297:SF2">
    <property type="entry name" value="DIPEPTIDE TRANSPORT ATP-BINDING PROTEIN DPPD"/>
    <property type="match status" value="1"/>
</dbReference>
<dbReference type="PROSITE" id="PS00211">
    <property type="entry name" value="ABC_TRANSPORTER_1"/>
    <property type="match status" value="1"/>
</dbReference>
<evidence type="ECO:0000256" key="6">
    <source>
        <dbReference type="ARBA" id="ARBA00022840"/>
    </source>
</evidence>
<dbReference type="NCBIfam" id="TIGR01727">
    <property type="entry name" value="oligo_HPY"/>
    <property type="match status" value="1"/>
</dbReference>
<dbReference type="InterPro" id="IPR013563">
    <property type="entry name" value="Oligopep_ABC_C"/>
</dbReference>
<protein>
    <submittedName>
        <fullName evidence="8">Peptide/nickel transport system ATP-binding protein</fullName>
    </submittedName>
</protein>
<dbReference type="RefSeq" id="WP_091804053.1">
    <property type="nucleotide sequence ID" value="NZ_CP016353.1"/>
</dbReference>
<reference evidence="8 9" key="1">
    <citation type="submission" date="2016-10" db="EMBL/GenBank/DDBJ databases">
        <authorList>
            <person name="de Groot N.N."/>
        </authorList>
    </citation>
    <scope>NUCLEOTIDE SEQUENCE [LARGE SCALE GENOMIC DNA]</scope>
    <source>
        <strain evidence="8 9">CGMCC 4.5506</strain>
    </source>
</reference>
<dbReference type="GO" id="GO:0005886">
    <property type="term" value="C:plasma membrane"/>
    <property type="evidence" value="ECO:0007669"/>
    <property type="project" value="UniProtKB-SubCell"/>
</dbReference>
<sequence length="323" mass="34697">MLDIEGLAVSIGGTEVLAVDQLSLGEGERLGVVGESGSGKTMLAMGVAGLLPRQARVTGSIRFEGTDLAGLRGRQRAAARRGRVGVVFQDPQQALNPMMRVGRQIGEALRLGAGRAAAARSRVAESLAEVRLPAPAELMRRYPHQLSGGQRQRVLLAMAMACRPALLIADEPTTALDATVRVEILELIDELSAAHRMAVLFVSHDLGVVRKVSDRIAVLYGGTLMEQGPSADIVERPLHRYTEALIAANPGAPDPDEPRGRRFGTIEGSVPPAGEFPSGCRFRDRCPHETDRCSVPPPRAEARRGHVFRCWNPVTREGSRGDC</sequence>
<name>A0A222VQ55_9PSEU</name>